<feature type="non-terminal residue" evidence="1">
    <location>
        <position position="1"/>
    </location>
</feature>
<dbReference type="PANTHER" id="PTHR11439">
    <property type="entry name" value="GAG-POL-RELATED RETROTRANSPOSON"/>
    <property type="match status" value="1"/>
</dbReference>
<dbReference type="AlphaFoldDB" id="S8CRZ6"/>
<sequence length="66" mass="7310">GSSLVDAKSTSGLCFFNGDSVMCWSSKKKEVVRSALEVEYVGATMCINHAVWFEKLLKDLGFKCEE</sequence>
<keyword evidence="2" id="KW-1185">Reference proteome</keyword>
<name>S8CRZ6_9LAMI</name>
<organism evidence="1 2">
    <name type="scientific">Genlisea aurea</name>
    <dbReference type="NCBI Taxonomy" id="192259"/>
    <lineage>
        <taxon>Eukaryota</taxon>
        <taxon>Viridiplantae</taxon>
        <taxon>Streptophyta</taxon>
        <taxon>Embryophyta</taxon>
        <taxon>Tracheophyta</taxon>
        <taxon>Spermatophyta</taxon>
        <taxon>Magnoliopsida</taxon>
        <taxon>eudicotyledons</taxon>
        <taxon>Gunneridae</taxon>
        <taxon>Pentapetalae</taxon>
        <taxon>asterids</taxon>
        <taxon>lamiids</taxon>
        <taxon>Lamiales</taxon>
        <taxon>Lentibulariaceae</taxon>
        <taxon>Genlisea</taxon>
    </lineage>
</organism>
<protein>
    <submittedName>
        <fullName evidence="1">Uncharacterized protein</fullName>
    </submittedName>
</protein>
<reference evidence="1 2" key="1">
    <citation type="journal article" date="2013" name="BMC Genomics">
        <title>The miniature genome of a carnivorous plant Genlisea aurea contains a low number of genes and short non-coding sequences.</title>
        <authorList>
            <person name="Leushkin E.V."/>
            <person name="Sutormin R.A."/>
            <person name="Nabieva E.R."/>
            <person name="Penin A.A."/>
            <person name="Kondrashov A.S."/>
            <person name="Logacheva M.D."/>
        </authorList>
    </citation>
    <scope>NUCLEOTIDE SEQUENCE [LARGE SCALE GENOMIC DNA]</scope>
</reference>
<dbReference type="Proteomes" id="UP000015453">
    <property type="component" value="Unassembled WGS sequence"/>
</dbReference>
<dbReference type="OrthoDB" id="909493at2759"/>
<gene>
    <name evidence="1" type="ORF">M569_04756</name>
</gene>
<comment type="caution">
    <text evidence="1">The sequence shown here is derived from an EMBL/GenBank/DDBJ whole genome shotgun (WGS) entry which is preliminary data.</text>
</comment>
<evidence type="ECO:0000313" key="2">
    <source>
        <dbReference type="Proteomes" id="UP000015453"/>
    </source>
</evidence>
<dbReference type="PANTHER" id="PTHR11439:SF502">
    <property type="entry name" value="SECRETED RXLR EFFECTOR PROTEIN 161-LIKE"/>
    <property type="match status" value="1"/>
</dbReference>
<dbReference type="EMBL" id="AUSU01001857">
    <property type="protein sequence ID" value="EPS70009.1"/>
    <property type="molecule type" value="Genomic_DNA"/>
</dbReference>
<proteinExistence type="predicted"/>
<feature type="non-terminal residue" evidence="1">
    <location>
        <position position="66"/>
    </location>
</feature>
<accession>S8CRZ6</accession>
<evidence type="ECO:0000313" key="1">
    <source>
        <dbReference type="EMBL" id="EPS70009.1"/>
    </source>
</evidence>